<dbReference type="AlphaFoldDB" id="A0A078M6R7"/>
<organism evidence="1">
    <name type="scientific">Metalysinibacillus saudimassiliensis</name>
    <dbReference type="NCBI Taxonomy" id="1461583"/>
    <lineage>
        <taxon>Bacteria</taxon>
        <taxon>Bacillati</taxon>
        <taxon>Bacillota</taxon>
        <taxon>Bacilli</taxon>
        <taxon>Bacillales</taxon>
        <taxon>Caryophanaceae</taxon>
        <taxon>Metalysinibacillus</taxon>
    </lineage>
</organism>
<dbReference type="HOGENOM" id="CLU_2070240_0_0_9"/>
<gene>
    <name evidence="1" type="ORF">BN1050_00583</name>
</gene>
<sequence length="118" mass="13244">MMKVNPNPLFGTLPRAKAEVAAEGEDFSQLLAIRSRKFSTGMTKAALNNPYITRPDMSDDDVAKLSEQLQKMLQELLLSFGLTKDPKLLAEMKRVQQTIKDLQGGIDTSELENLYNRD</sequence>
<dbReference type="PATRIC" id="fig|1461583.4.peg.555"/>
<reference evidence="1" key="1">
    <citation type="submission" date="2014-07" db="EMBL/GenBank/DDBJ databases">
        <authorList>
            <person name="Urmite Genomes Urmite Genomes"/>
        </authorList>
    </citation>
    <scope>NUCLEOTIDE SEQUENCE</scope>
    <source>
        <strain evidence="1">13S34_air</strain>
    </source>
</reference>
<evidence type="ECO:0000313" key="1">
    <source>
        <dbReference type="EMBL" id="CEA00361.1"/>
    </source>
</evidence>
<dbReference type="EMBL" id="LN483073">
    <property type="protein sequence ID" value="CEA00361.1"/>
    <property type="molecule type" value="Genomic_DNA"/>
</dbReference>
<accession>A0A078M6R7</accession>
<protein>
    <submittedName>
        <fullName evidence="1">Uncharacterized protein</fullName>
    </submittedName>
</protein>
<name>A0A078M6R7_9BACL</name>
<proteinExistence type="predicted"/>